<dbReference type="CDD" id="cd02248">
    <property type="entry name" value="Peptidase_C1A"/>
    <property type="match status" value="1"/>
</dbReference>
<evidence type="ECO:0000256" key="2">
    <source>
        <dbReference type="ARBA" id="ARBA00022670"/>
    </source>
</evidence>
<evidence type="ECO:0000313" key="11">
    <source>
        <dbReference type="Proteomes" id="UP001152888"/>
    </source>
</evidence>
<evidence type="ECO:0000256" key="5">
    <source>
        <dbReference type="ARBA" id="ARBA00023145"/>
    </source>
</evidence>
<accession>A0A9P0M2C2</accession>
<protein>
    <submittedName>
        <fullName evidence="10">Uncharacterized protein</fullName>
    </submittedName>
</protein>
<keyword evidence="7" id="KW-0732">Signal</keyword>
<dbReference type="PANTHER" id="PTHR12411">
    <property type="entry name" value="CYSTEINE PROTEASE FAMILY C1-RELATED"/>
    <property type="match status" value="1"/>
</dbReference>
<feature type="domain" description="Peptidase C1A papain C-terminal" evidence="8">
    <location>
        <begin position="111"/>
        <end position="323"/>
    </location>
</feature>
<sequence length="325" mass="37050">MKLFILIFTALTPTIYCLSDQEEWQQFKTQHGKTYRSLLEEKRRFDIFKSNLRMIDEHNQRFNNGEETFKMRINQFGDFSEEEFRQMLGLQIDQIPNGGDNLALLDDSEDIPKEVDWRAKGAVTPVEDQWDCGACWAFSAVGAIEGQVFLKNGTLEPLSVQNLLDCARGEYMNKGCYEGLMVNAFNYTRDHGVLTDKEYPFISFHREEHECKKQGGVKISGYKEILAGDEQALAKAVALIGPVSVGMDSSKLKFYDIGVITKESGCKNERRYLNHAVVVVGYTEDYWVLKNSWGKYWGENGYLRIKRNDGNTCGVATAATYPTLD</sequence>
<evidence type="ECO:0000256" key="1">
    <source>
        <dbReference type="ARBA" id="ARBA00008455"/>
    </source>
</evidence>
<dbReference type="PRINTS" id="PR00705">
    <property type="entry name" value="PAPAIN"/>
</dbReference>
<reference evidence="10" key="1">
    <citation type="submission" date="2022-03" db="EMBL/GenBank/DDBJ databases">
        <authorList>
            <person name="Sayadi A."/>
        </authorList>
    </citation>
    <scope>NUCLEOTIDE SEQUENCE</scope>
</reference>
<name>A0A9P0M2C2_ACAOB</name>
<dbReference type="PROSITE" id="PS00139">
    <property type="entry name" value="THIOL_PROTEASE_CYS"/>
    <property type="match status" value="1"/>
</dbReference>
<comment type="caution">
    <text evidence="10">The sequence shown here is derived from an EMBL/GenBank/DDBJ whole genome shotgun (WGS) entry which is preliminary data.</text>
</comment>
<dbReference type="OrthoDB" id="10253408at2759"/>
<dbReference type="InterPro" id="IPR038765">
    <property type="entry name" value="Papain-like_cys_pep_sf"/>
</dbReference>
<evidence type="ECO:0000256" key="4">
    <source>
        <dbReference type="ARBA" id="ARBA00022807"/>
    </source>
</evidence>
<dbReference type="Pfam" id="PF00112">
    <property type="entry name" value="Peptidase_C1"/>
    <property type="match status" value="1"/>
</dbReference>
<evidence type="ECO:0000256" key="3">
    <source>
        <dbReference type="ARBA" id="ARBA00022801"/>
    </source>
</evidence>
<dbReference type="GO" id="GO:0008234">
    <property type="term" value="F:cysteine-type peptidase activity"/>
    <property type="evidence" value="ECO:0007669"/>
    <property type="project" value="UniProtKB-KW"/>
</dbReference>
<dbReference type="GO" id="GO:0006508">
    <property type="term" value="P:proteolysis"/>
    <property type="evidence" value="ECO:0007669"/>
    <property type="project" value="UniProtKB-KW"/>
</dbReference>
<dbReference type="Gene3D" id="3.90.70.10">
    <property type="entry name" value="Cysteine proteinases"/>
    <property type="match status" value="1"/>
</dbReference>
<organism evidence="10 11">
    <name type="scientific">Acanthoscelides obtectus</name>
    <name type="common">Bean weevil</name>
    <name type="synonym">Bruchus obtectus</name>
    <dbReference type="NCBI Taxonomy" id="200917"/>
    <lineage>
        <taxon>Eukaryota</taxon>
        <taxon>Metazoa</taxon>
        <taxon>Ecdysozoa</taxon>
        <taxon>Arthropoda</taxon>
        <taxon>Hexapoda</taxon>
        <taxon>Insecta</taxon>
        <taxon>Pterygota</taxon>
        <taxon>Neoptera</taxon>
        <taxon>Endopterygota</taxon>
        <taxon>Coleoptera</taxon>
        <taxon>Polyphaga</taxon>
        <taxon>Cucujiformia</taxon>
        <taxon>Chrysomeloidea</taxon>
        <taxon>Chrysomelidae</taxon>
        <taxon>Bruchinae</taxon>
        <taxon>Bruchini</taxon>
        <taxon>Acanthoscelides</taxon>
    </lineage>
</organism>
<dbReference type="InterPro" id="IPR013128">
    <property type="entry name" value="Peptidase_C1A"/>
</dbReference>
<evidence type="ECO:0000259" key="9">
    <source>
        <dbReference type="SMART" id="SM00848"/>
    </source>
</evidence>
<keyword evidence="6" id="KW-1015">Disulfide bond</keyword>
<keyword evidence="4" id="KW-0788">Thiol protease</keyword>
<gene>
    <name evidence="10" type="ORF">ACAOBT_LOCUS29870</name>
</gene>
<dbReference type="InterPro" id="IPR000668">
    <property type="entry name" value="Peptidase_C1A_C"/>
</dbReference>
<proteinExistence type="inferred from homology"/>
<feature type="signal peptide" evidence="7">
    <location>
        <begin position="1"/>
        <end position="17"/>
    </location>
</feature>
<dbReference type="FunFam" id="3.90.70.10:FF:000006">
    <property type="entry name" value="Cathepsin S"/>
    <property type="match status" value="1"/>
</dbReference>
<comment type="similarity">
    <text evidence="1">Belongs to the peptidase C1 family.</text>
</comment>
<evidence type="ECO:0000256" key="6">
    <source>
        <dbReference type="ARBA" id="ARBA00023157"/>
    </source>
</evidence>
<dbReference type="SUPFAM" id="SSF54001">
    <property type="entry name" value="Cysteine proteinases"/>
    <property type="match status" value="1"/>
</dbReference>
<evidence type="ECO:0000256" key="7">
    <source>
        <dbReference type="SAM" id="SignalP"/>
    </source>
</evidence>
<keyword evidence="2" id="KW-0645">Protease</keyword>
<keyword evidence="11" id="KW-1185">Reference proteome</keyword>
<dbReference type="InterPro" id="IPR000169">
    <property type="entry name" value="Pept_cys_AS"/>
</dbReference>
<dbReference type="InterPro" id="IPR039417">
    <property type="entry name" value="Peptidase_C1A_papain-like"/>
</dbReference>
<dbReference type="SMART" id="SM00645">
    <property type="entry name" value="Pept_C1"/>
    <property type="match status" value="1"/>
</dbReference>
<dbReference type="SMART" id="SM00848">
    <property type="entry name" value="Inhibitor_I29"/>
    <property type="match status" value="1"/>
</dbReference>
<evidence type="ECO:0000313" key="10">
    <source>
        <dbReference type="EMBL" id="CAH2007835.1"/>
    </source>
</evidence>
<dbReference type="EMBL" id="CAKOFQ010007769">
    <property type="protein sequence ID" value="CAH2007835.1"/>
    <property type="molecule type" value="Genomic_DNA"/>
</dbReference>
<dbReference type="AlphaFoldDB" id="A0A9P0M2C2"/>
<dbReference type="InterPro" id="IPR013201">
    <property type="entry name" value="Prot_inhib_I29"/>
</dbReference>
<evidence type="ECO:0000259" key="8">
    <source>
        <dbReference type="SMART" id="SM00645"/>
    </source>
</evidence>
<dbReference type="Pfam" id="PF08246">
    <property type="entry name" value="Inhibitor_I29"/>
    <property type="match status" value="1"/>
</dbReference>
<feature type="chain" id="PRO_5040483188" evidence="7">
    <location>
        <begin position="18"/>
        <end position="325"/>
    </location>
</feature>
<dbReference type="InterPro" id="IPR025661">
    <property type="entry name" value="Pept_asp_AS"/>
</dbReference>
<feature type="domain" description="Cathepsin propeptide inhibitor" evidence="9">
    <location>
        <begin position="24"/>
        <end position="84"/>
    </location>
</feature>
<keyword evidence="3" id="KW-0378">Hydrolase</keyword>
<dbReference type="PROSITE" id="PS00640">
    <property type="entry name" value="THIOL_PROTEASE_ASN"/>
    <property type="match status" value="1"/>
</dbReference>
<keyword evidence="5" id="KW-0865">Zymogen</keyword>
<dbReference type="Proteomes" id="UP001152888">
    <property type="component" value="Unassembled WGS sequence"/>
</dbReference>